<evidence type="ECO:0000259" key="4">
    <source>
        <dbReference type="PROSITE" id="PS50055"/>
    </source>
</evidence>
<dbReference type="EC" id="3.1.3.48" evidence="2"/>
<evidence type="ECO:0000256" key="1">
    <source>
        <dbReference type="ARBA" id="ARBA00009649"/>
    </source>
</evidence>
<feature type="region of interest" description="Disordered" evidence="3">
    <location>
        <begin position="1"/>
        <end position="38"/>
    </location>
</feature>
<dbReference type="Gene3D" id="3.90.190.10">
    <property type="entry name" value="Protein tyrosine phosphatase superfamily"/>
    <property type="match status" value="1"/>
</dbReference>
<accession>A0A8H7UMJ3</accession>
<dbReference type="InterPro" id="IPR000242">
    <property type="entry name" value="PTP_cat"/>
</dbReference>
<dbReference type="PROSITE" id="PS00383">
    <property type="entry name" value="TYR_PHOSPHATASE_1"/>
    <property type="match status" value="1"/>
</dbReference>
<dbReference type="EMBL" id="JAEPRA010000005">
    <property type="protein sequence ID" value="KAG2185273.1"/>
    <property type="molecule type" value="Genomic_DNA"/>
</dbReference>
<dbReference type="InterPro" id="IPR016130">
    <property type="entry name" value="Tyr_Pase_AS"/>
</dbReference>
<dbReference type="PRINTS" id="PR00700">
    <property type="entry name" value="PRTYPHPHTASE"/>
</dbReference>
<proteinExistence type="inferred from homology"/>
<evidence type="ECO:0000313" key="7">
    <source>
        <dbReference type="EMBL" id="KAG2185273.1"/>
    </source>
</evidence>
<evidence type="ECO:0000256" key="2">
    <source>
        <dbReference type="ARBA" id="ARBA00013064"/>
    </source>
</evidence>
<dbReference type="InterPro" id="IPR029021">
    <property type="entry name" value="Prot-tyrosine_phosphatase-like"/>
</dbReference>
<dbReference type="SUPFAM" id="SSF52821">
    <property type="entry name" value="Rhodanese/Cell cycle control phosphatase"/>
    <property type="match status" value="1"/>
</dbReference>
<dbReference type="Gene3D" id="3.40.250.10">
    <property type="entry name" value="Rhodanese-like domain"/>
    <property type="match status" value="1"/>
</dbReference>
<reference evidence="7" key="1">
    <citation type="submission" date="2020-12" db="EMBL/GenBank/DDBJ databases">
        <title>Metabolic potential, ecology and presence of endohyphal bacteria is reflected in genomic diversity of Mucoromycotina.</title>
        <authorList>
            <person name="Muszewska A."/>
            <person name="Okrasinska A."/>
            <person name="Steczkiewicz K."/>
            <person name="Drgas O."/>
            <person name="Orlowska M."/>
            <person name="Perlinska-Lenart U."/>
            <person name="Aleksandrzak-Piekarczyk T."/>
            <person name="Szatraj K."/>
            <person name="Zielenkiewicz U."/>
            <person name="Pilsyk S."/>
            <person name="Malc E."/>
            <person name="Mieczkowski P."/>
            <person name="Kruszewska J.S."/>
            <person name="Biernat P."/>
            <person name="Pawlowska J."/>
        </authorList>
    </citation>
    <scope>NUCLEOTIDE SEQUENCE</scope>
    <source>
        <strain evidence="7">WA0000051536</strain>
    </source>
</reference>
<dbReference type="GO" id="GO:0004725">
    <property type="term" value="F:protein tyrosine phosphatase activity"/>
    <property type="evidence" value="ECO:0007669"/>
    <property type="project" value="UniProtKB-EC"/>
</dbReference>
<feature type="compositionally biased region" description="Polar residues" evidence="3">
    <location>
        <begin position="1"/>
        <end position="36"/>
    </location>
</feature>
<sequence length="767" mass="87082">MNVVFNSPSHSQGDSYFSPSGATPSFETNDPSQTPYFTAPLSPMLNTDFFQAVQARQASTPPFSSNSDFSQQFSPNTVQTFKDPSPVNFNLGSSISSRRESNSVEIKSITSDDLYNLLPTEASPDNANNLLLLDVQSFVQYSRSHIRTAVGVSVPSTILRRPTFTLEKLSDTIVKDESKVKLKNWQSADTIVMYDQNSYHVQEASTMHYLFQKFQKQGFKGQLFYLYGEYTHCLTSRYVVLLRKKKTEKTQRSFSSSSGGMDAFLNAHSSACVVNNFNSQSRANTSSLPMNTGRQMHLHLPQTPSIHEGSRKNPRMHLHLDGPLTAPMPKFENQAFNPFFSNIRQNLELSHGSIKERFPVRLPASYNIDINTGNVKDAVHPMRSCIGTNDGSTIPAWLRKVLLPDNVGPTYLAETYEKIERFEQQRLQNIMHHHSDRSQGDLKEHPWSIVAGIEMGTLNRYTNVWPFGKFPTETHKYTRVKLSDHKPESTDYINASHIQYIDVSPASLPTGSGSRIPQIDSLAAQNESTMSSRRYRRYISTQGPLPTTFDDFYNVIWEQHSYVIVMLTKEEEMNRIKCHRYWPSSVNEKQCHGKMTVTLISEESQPVLDRNGQPNSNPDEVILVRKLALEKQGSNERRVLTQIQYMGWMDFGVPEDPLGTLRVIEMAGKTQTSYEQQATQNSEPVVGPMIVHCSAGCGRTGAFCTIDTLMTRLTMDDDSMSQEERLGQLDILRATVEKFREQRVSMVQTLRQFAFCYEATLWWILNF</sequence>
<dbReference type="InterPro" id="IPR036873">
    <property type="entry name" value="Rhodanese-like_dom_sf"/>
</dbReference>
<dbReference type="PROSITE" id="PS50206">
    <property type="entry name" value="RHODANESE_3"/>
    <property type="match status" value="1"/>
</dbReference>
<feature type="domain" description="Rhodanese" evidence="6">
    <location>
        <begin position="126"/>
        <end position="273"/>
    </location>
</feature>
<evidence type="ECO:0000259" key="5">
    <source>
        <dbReference type="PROSITE" id="PS50056"/>
    </source>
</evidence>
<feature type="domain" description="Tyrosine specific protein phosphatases" evidence="5">
    <location>
        <begin position="664"/>
        <end position="754"/>
    </location>
</feature>
<dbReference type="InterPro" id="IPR001763">
    <property type="entry name" value="Rhodanese-like_dom"/>
</dbReference>
<dbReference type="Pfam" id="PF00581">
    <property type="entry name" value="Rhodanese"/>
    <property type="match status" value="1"/>
</dbReference>
<dbReference type="PROSITE" id="PS50056">
    <property type="entry name" value="TYR_PHOSPHATASE_2"/>
    <property type="match status" value="1"/>
</dbReference>
<evidence type="ECO:0000256" key="3">
    <source>
        <dbReference type="SAM" id="MobiDB-lite"/>
    </source>
</evidence>
<evidence type="ECO:0000259" key="6">
    <source>
        <dbReference type="PROSITE" id="PS50206"/>
    </source>
</evidence>
<dbReference type="OrthoDB" id="10253954at2759"/>
<dbReference type="InterPro" id="IPR050348">
    <property type="entry name" value="Protein-Tyr_Phosphatase"/>
</dbReference>
<dbReference type="SMART" id="SM00194">
    <property type="entry name" value="PTPc"/>
    <property type="match status" value="1"/>
</dbReference>
<evidence type="ECO:0000313" key="8">
    <source>
        <dbReference type="Proteomes" id="UP000612746"/>
    </source>
</evidence>
<dbReference type="Proteomes" id="UP000612746">
    <property type="component" value="Unassembled WGS sequence"/>
</dbReference>
<dbReference type="PROSITE" id="PS50055">
    <property type="entry name" value="TYR_PHOSPHATASE_PTP"/>
    <property type="match status" value="1"/>
</dbReference>
<keyword evidence="8" id="KW-1185">Reference proteome</keyword>
<organism evidence="7 8">
    <name type="scientific">Umbelopsis vinacea</name>
    <dbReference type="NCBI Taxonomy" id="44442"/>
    <lineage>
        <taxon>Eukaryota</taxon>
        <taxon>Fungi</taxon>
        <taxon>Fungi incertae sedis</taxon>
        <taxon>Mucoromycota</taxon>
        <taxon>Mucoromycotina</taxon>
        <taxon>Umbelopsidomycetes</taxon>
        <taxon>Umbelopsidales</taxon>
        <taxon>Umbelopsidaceae</taxon>
        <taxon>Umbelopsis</taxon>
    </lineage>
</organism>
<dbReference type="SMART" id="SM00404">
    <property type="entry name" value="PTPc_motif"/>
    <property type="match status" value="1"/>
</dbReference>
<dbReference type="Pfam" id="PF00102">
    <property type="entry name" value="Y_phosphatase"/>
    <property type="match status" value="1"/>
</dbReference>
<dbReference type="CDD" id="cd18533">
    <property type="entry name" value="PTP_fungal"/>
    <property type="match status" value="1"/>
</dbReference>
<dbReference type="AlphaFoldDB" id="A0A8H7UMJ3"/>
<gene>
    <name evidence="7" type="ORF">INT44_002063</name>
</gene>
<comment type="caution">
    <text evidence="7">The sequence shown here is derived from an EMBL/GenBank/DDBJ whole genome shotgun (WGS) entry which is preliminary data.</text>
</comment>
<dbReference type="PANTHER" id="PTHR19134:SF561">
    <property type="entry name" value="PROTEIN TYROSINE PHOSPHATASE 36E, ISOFORM A"/>
    <property type="match status" value="1"/>
</dbReference>
<dbReference type="InterPro" id="IPR000387">
    <property type="entry name" value="Tyr_Pase_dom"/>
</dbReference>
<dbReference type="SUPFAM" id="SSF52799">
    <property type="entry name" value="(Phosphotyrosine protein) phosphatases II"/>
    <property type="match status" value="1"/>
</dbReference>
<name>A0A8H7UMJ3_9FUNG</name>
<comment type="similarity">
    <text evidence="1">Belongs to the protein-tyrosine phosphatase family. Non-receptor class subfamily.</text>
</comment>
<protein>
    <recommendedName>
        <fullName evidence="2">protein-tyrosine-phosphatase</fullName>
        <ecNumber evidence="2">3.1.3.48</ecNumber>
    </recommendedName>
</protein>
<dbReference type="PANTHER" id="PTHR19134">
    <property type="entry name" value="RECEPTOR-TYPE TYROSINE-PROTEIN PHOSPHATASE"/>
    <property type="match status" value="1"/>
</dbReference>
<feature type="domain" description="Tyrosine-protein phosphatase" evidence="4">
    <location>
        <begin position="459"/>
        <end position="763"/>
    </location>
</feature>
<dbReference type="InterPro" id="IPR003595">
    <property type="entry name" value="Tyr_Pase_cat"/>
</dbReference>